<dbReference type="Pfam" id="PF03466">
    <property type="entry name" value="LysR_substrate"/>
    <property type="match status" value="1"/>
</dbReference>
<proteinExistence type="inferred from homology"/>
<keyword evidence="4" id="KW-0804">Transcription</keyword>
<dbReference type="InterPro" id="IPR036388">
    <property type="entry name" value="WH-like_DNA-bd_sf"/>
</dbReference>
<dbReference type="CDD" id="cd05466">
    <property type="entry name" value="PBP2_LTTR_substrate"/>
    <property type="match status" value="1"/>
</dbReference>
<dbReference type="Gene3D" id="3.40.190.10">
    <property type="entry name" value="Periplasmic binding protein-like II"/>
    <property type="match status" value="2"/>
</dbReference>
<evidence type="ECO:0000259" key="5">
    <source>
        <dbReference type="PROSITE" id="PS50931"/>
    </source>
</evidence>
<organism evidence="6 7">
    <name type="scientific">Bacillus infantis</name>
    <dbReference type="NCBI Taxonomy" id="324767"/>
    <lineage>
        <taxon>Bacteria</taxon>
        <taxon>Bacillati</taxon>
        <taxon>Bacillota</taxon>
        <taxon>Bacilli</taxon>
        <taxon>Bacillales</taxon>
        <taxon>Bacillaceae</taxon>
        <taxon>Bacillus</taxon>
    </lineage>
</organism>
<dbReference type="GO" id="GO:0000976">
    <property type="term" value="F:transcription cis-regulatory region binding"/>
    <property type="evidence" value="ECO:0007669"/>
    <property type="project" value="TreeGrafter"/>
</dbReference>
<dbReference type="Pfam" id="PF00126">
    <property type="entry name" value="HTH_1"/>
    <property type="match status" value="1"/>
</dbReference>
<dbReference type="SUPFAM" id="SSF46785">
    <property type="entry name" value="Winged helix' DNA-binding domain"/>
    <property type="match status" value="1"/>
</dbReference>
<gene>
    <name evidence="6" type="ORF">FZD51_19480</name>
</gene>
<evidence type="ECO:0000256" key="2">
    <source>
        <dbReference type="ARBA" id="ARBA00023015"/>
    </source>
</evidence>
<keyword evidence="2" id="KW-0805">Transcription regulation</keyword>
<keyword evidence="3" id="KW-0238">DNA-binding</keyword>
<dbReference type="InterPro" id="IPR005119">
    <property type="entry name" value="LysR_subst-bd"/>
</dbReference>
<evidence type="ECO:0000313" key="7">
    <source>
        <dbReference type="Proteomes" id="UP000322139"/>
    </source>
</evidence>
<dbReference type="RefSeq" id="WP_148976302.1">
    <property type="nucleotide sequence ID" value="NZ_JBNIKU010000013.1"/>
</dbReference>
<dbReference type="FunFam" id="1.10.10.10:FF:000001">
    <property type="entry name" value="LysR family transcriptional regulator"/>
    <property type="match status" value="1"/>
</dbReference>
<feature type="domain" description="HTH lysR-type" evidence="5">
    <location>
        <begin position="1"/>
        <end position="58"/>
    </location>
</feature>
<dbReference type="EMBL" id="VTER01000011">
    <property type="protein sequence ID" value="TYS45290.1"/>
    <property type="molecule type" value="Genomic_DNA"/>
</dbReference>
<dbReference type="PANTHER" id="PTHR30126:SF64">
    <property type="entry name" value="HTH-TYPE TRANSCRIPTIONAL REGULATOR CITR"/>
    <property type="match status" value="1"/>
</dbReference>
<dbReference type="AlphaFoldDB" id="A0A5D4R3Y0"/>
<dbReference type="InterPro" id="IPR000847">
    <property type="entry name" value="LysR_HTH_N"/>
</dbReference>
<comment type="caution">
    <text evidence="6">The sequence shown here is derived from an EMBL/GenBank/DDBJ whole genome shotgun (WGS) entry which is preliminary data.</text>
</comment>
<dbReference type="Gene3D" id="1.10.10.10">
    <property type="entry name" value="Winged helix-like DNA-binding domain superfamily/Winged helix DNA-binding domain"/>
    <property type="match status" value="1"/>
</dbReference>
<dbReference type="PROSITE" id="PS50931">
    <property type="entry name" value="HTH_LYSR"/>
    <property type="match status" value="1"/>
</dbReference>
<dbReference type="PRINTS" id="PR00039">
    <property type="entry name" value="HTHLYSR"/>
</dbReference>
<dbReference type="SUPFAM" id="SSF53850">
    <property type="entry name" value="Periplasmic binding protein-like II"/>
    <property type="match status" value="1"/>
</dbReference>
<evidence type="ECO:0000313" key="6">
    <source>
        <dbReference type="EMBL" id="TYS45290.1"/>
    </source>
</evidence>
<accession>A0A5D4R3Y0</accession>
<dbReference type="PANTHER" id="PTHR30126">
    <property type="entry name" value="HTH-TYPE TRANSCRIPTIONAL REGULATOR"/>
    <property type="match status" value="1"/>
</dbReference>
<dbReference type="GO" id="GO:0003700">
    <property type="term" value="F:DNA-binding transcription factor activity"/>
    <property type="evidence" value="ECO:0007669"/>
    <property type="project" value="InterPro"/>
</dbReference>
<evidence type="ECO:0000256" key="3">
    <source>
        <dbReference type="ARBA" id="ARBA00023125"/>
    </source>
</evidence>
<dbReference type="InterPro" id="IPR036390">
    <property type="entry name" value="WH_DNA-bd_sf"/>
</dbReference>
<dbReference type="Proteomes" id="UP000322139">
    <property type="component" value="Unassembled WGS sequence"/>
</dbReference>
<name>A0A5D4R3Y0_9BACI</name>
<protein>
    <submittedName>
        <fullName evidence="6">LysR family transcriptional regulator</fullName>
    </submittedName>
</protein>
<evidence type="ECO:0000256" key="4">
    <source>
        <dbReference type="ARBA" id="ARBA00023163"/>
    </source>
</evidence>
<comment type="similarity">
    <text evidence="1">Belongs to the LysR transcriptional regulatory family.</text>
</comment>
<reference evidence="6 7" key="1">
    <citation type="submission" date="2019-08" db="EMBL/GenBank/DDBJ databases">
        <title>Bacillus genomes from the desert of Cuatro Cienegas, Coahuila.</title>
        <authorList>
            <person name="Olmedo-Alvarez G."/>
        </authorList>
    </citation>
    <scope>NUCLEOTIDE SEQUENCE [LARGE SCALE GENOMIC DNA]</scope>
    <source>
        <strain evidence="6 7">CH446_14T</strain>
    </source>
</reference>
<sequence length="292" mass="33021">MDLSWVTTFIAAAETGSFRRAADLLYISQPTVTVHIRQLEKETGASLFERGGRKVELTEEGRRYLEHCRKLMAVHQQSLEDLQSISQGFTSSLNIAISPLVADTILPYVLKSYIKQHPEVEISVVIADSSDIEGAVSKGEVDIGLSCLPAADPQMISELLYNDRVMLVAGHDGRDLESAPPLDEEEVLLSAYLLTHNHPGYWDQLCREVKIRYPRVKMMRVSQTHITKRFIAEGLGVSFLPESTVRRELLEGRLLEVECRNIQLPEAAAYAIMRYSHSKQREFLSFLSNYRI</sequence>
<evidence type="ECO:0000256" key="1">
    <source>
        <dbReference type="ARBA" id="ARBA00009437"/>
    </source>
</evidence>